<reference evidence="2 3" key="1">
    <citation type="submission" date="2019-08" db="EMBL/GenBank/DDBJ databases">
        <title>Sphingorhabdus soil sp. nov., isolated from arctic soil.</title>
        <authorList>
            <person name="Liu Y."/>
        </authorList>
    </citation>
    <scope>NUCLEOTIDE SEQUENCE [LARGE SCALE GENOMIC DNA]</scope>
    <source>
        <strain evidence="2 3">D-2Q-5-6</strain>
    </source>
</reference>
<dbReference type="RefSeq" id="WP_147121205.1">
    <property type="nucleotide sequence ID" value="NZ_VOPY01000001.1"/>
</dbReference>
<proteinExistence type="predicted"/>
<protein>
    <submittedName>
        <fullName evidence="2">Uncharacterized protein</fullName>
    </submittedName>
</protein>
<dbReference type="OrthoDB" id="7574252at2"/>
<gene>
    <name evidence="2" type="ORF">FSZ31_00990</name>
</gene>
<sequence length="223" mass="24279">MSATDQPPNRPFNWWKLGAFLLFGLIVINSLSDEDSNTNSDSTDLNAEPDYIGLPDETGLSTPVQSQIIKAARHAERAYGALGDDGASYYSELCYESLNRSFAPAELDRCYAFDLFANRLIENAGKSVGPKMSKWAVRSRWDSAGILSDLDSDDLETRRIAIEAATSRIRVSPELPPAIRRLQEQSAPSTDVDENDASRSAEGLPSDESLIDTGGEDAVSLDG</sequence>
<dbReference type="AlphaFoldDB" id="A0A5C6UKN8"/>
<evidence type="ECO:0000313" key="3">
    <source>
        <dbReference type="Proteomes" id="UP000321129"/>
    </source>
</evidence>
<evidence type="ECO:0000256" key="1">
    <source>
        <dbReference type="SAM" id="MobiDB-lite"/>
    </source>
</evidence>
<keyword evidence="3" id="KW-1185">Reference proteome</keyword>
<name>A0A5C6UKN8_9SPHN</name>
<dbReference type="Proteomes" id="UP000321129">
    <property type="component" value="Unassembled WGS sequence"/>
</dbReference>
<dbReference type="EMBL" id="VOPY01000001">
    <property type="protein sequence ID" value="TXC73369.1"/>
    <property type="molecule type" value="Genomic_DNA"/>
</dbReference>
<evidence type="ECO:0000313" key="2">
    <source>
        <dbReference type="EMBL" id="TXC73369.1"/>
    </source>
</evidence>
<organism evidence="2 3">
    <name type="scientific">Flavisphingopyxis soli</name>
    <dbReference type="NCBI Taxonomy" id="2601267"/>
    <lineage>
        <taxon>Bacteria</taxon>
        <taxon>Pseudomonadati</taxon>
        <taxon>Pseudomonadota</taxon>
        <taxon>Alphaproteobacteria</taxon>
        <taxon>Sphingomonadales</taxon>
        <taxon>Sphingopyxidaceae</taxon>
        <taxon>Flavisphingopyxis</taxon>
    </lineage>
</organism>
<feature type="region of interest" description="Disordered" evidence="1">
    <location>
        <begin position="175"/>
        <end position="223"/>
    </location>
</feature>
<comment type="caution">
    <text evidence="2">The sequence shown here is derived from an EMBL/GenBank/DDBJ whole genome shotgun (WGS) entry which is preliminary data.</text>
</comment>
<accession>A0A5C6UKN8</accession>